<sequence>MKRSIGVLLLATWLIVNGLAHILHFSFSGMSTIMAVVAIAAGILIIMGF</sequence>
<gene>
    <name evidence="2" type="ORF">GALL_37260</name>
</gene>
<name>A0A1J5TNY2_9ZZZZ</name>
<reference evidence="2" key="1">
    <citation type="submission" date="2016-10" db="EMBL/GenBank/DDBJ databases">
        <title>Sequence of Gallionella enrichment culture.</title>
        <authorList>
            <person name="Poehlein A."/>
            <person name="Muehling M."/>
            <person name="Daniel R."/>
        </authorList>
    </citation>
    <scope>NUCLEOTIDE SEQUENCE</scope>
</reference>
<dbReference type="AlphaFoldDB" id="A0A1J5TNY2"/>
<keyword evidence="1" id="KW-0812">Transmembrane</keyword>
<proteinExistence type="predicted"/>
<accession>A0A1J5TNY2</accession>
<comment type="caution">
    <text evidence="2">The sequence shown here is derived from an EMBL/GenBank/DDBJ whole genome shotgun (WGS) entry which is preliminary data.</text>
</comment>
<keyword evidence="1" id="KW-0472">Membrane</keyword>
<keyword evidence="1" id="KW-1133">Transmembrane helix</keyword>
<evidence type="ECO:0000313" key="2">
    <source>
        <dbReference type="EMBL" id="OIR15404.1"/>
    </source>
</evidence>
<organism evidence="2">
    <name type="scientific">mine drainage metagenome</name>
    <dbReference type="NCBI Taxonomy" id="410659"/>
    <lineage>
        <taxon>unclassified sequences</taxon>
        <taxon>metagenomes</taxon>
        <taxon>ecological metagenomes</taxon>
    </lineage>
</organism>
<feature type="transmembrane region" description="Helical" evidence="1">
    <location>
        <begin position="30"/>
        <end position="48"/>
    </location>
</feature>
<protein>
    <submittedName>
        <fullName evidence="2">Uncharacterized protein</fullName>
    </submittedName>
</protein>
<dbReference type="EMBL" id="MLJW01000009">
    <property type="protein sequence ID" value="OIR15404.1"/>
    <property type="molecule type" value="Genomic_DNA"/>
</dbReference>
<evidence type="ECO:0000256" key="1">
    <source>
        <dbReference type="SAM" id="Phobius"/>
    </source>
</evidence>